<dbReference type="Pfam" id="PF03692">
    <property type="entry name" value="CxxCxxCC"/>
    <property type="match status" value="1"/>
</dbReference>
<accession>A0A831U1R6</accession>
<dbReference type="EMBL" id="DSOV01000001">
    <property type="protein sequence ID" value="HEN40758.1"/>
    <property type="molecule type" value="Genomic_DNA"/>
</dbReference>
<proteinExistence type="predicted"/>
<organism evidence="1">
    <name type="scientific">Geobacter metallireducens</name>
    <dbReference type="NCBI Taxonomy" id="28232"/>
    <lineage>
        <taxon>Bacteria</taxon>
        <taxon>Pseudomonadati</taxon>
        <taxon>Thermodesulfobacteriota</taxon>
        <taxon>Desulfuromonadia</taxon>
        <taxon>Geobacterales</taxon>
        <taxon>Geobacteraceae</taxon>
        <taxon>Geobacter</taxon>
    </lineage>
</organism>
<gene>
    <name evidence="1" type="ORF">ENQ87_00040</name>
</gene>
<comment type="caution">
    <text evidence="1">The sequence shown here is derived from an EMBL/GenBank/DDBJ whole genome shotgun (WGS) entry which is preliminary data.</text>
</comment>
<dbReference type="AlphaFoldDB" id="A0A831U1R6"/>
<protein>
    <submittedName>
        <fullName evidence="1">YkgJ family cysteine cluster protein</fullName>
    </submittedName>
</protein>
<evidence type="ECO:0000313" key="1">
    <source>
        <dbReference type="EMBL" id="HEN40758.1"/>
    </source>
</evidence>
<name>A0A831U1R6_GEOME</name>
<dbReference type="InterPro" id="IPR005358">
    <property type="entry name" value="Puta_zinc/iron-chelating_dom"/>
</dbReference>
<reference evidence="1" key="1">
    <citation type="journal article" date="2020" name="mSystems">
        <title>Genome- and Community-Level Interaction Insights into Carbon Utilization and Element Cycling Functions of Hydrothermarchaeota in Hydrothermal Sediment.</title>
        <authorList>
            <person name="Zhou Z."/>
            <person name="Liu Y."/>
            <person name="Xu W."/>
            <person name="Pan J."/>
            <person name="Luo Z.H."/>
            <person name="Li M."/>
        </authorList>
    </citation>
    <scope>NUCLEOTIDE SEQUENCE [LARGE SCALE GENOMIC DNA]</scope>
    <source>
        <strain evidence="1">SpSt-349</strain>
    </source>
</reference>
<sequence length="234" mass="25338">MPETDSATVFDFSAHGTEIAALAARELAGAADAAGIRSALERVAGRAEELLAARLTAEERRLMACGPGCAVCCRVNVTVLLPEAIAIAAYLEDTRGSEEFTHLKMRIAATAARVRWMDEEERIRAGIPCPFLDGRGWCAIHPVRPLTCRALSSTDPEQCRLALASQGSDEEETIVVNIFQKFLMEETFRALSAAMEKSGLDITGRELSRSVARCLQDPGVVADFLAGRRIAFPE</sequence>